<dbReference type="InterPro" id="IPR003703">
    <property type="entry name" value="Acyl_CoA_thio"/>
</dbReference>
<feature type="domain" description="Acyl-CoA thioesterase-like C-terminal" evidence="4">
    <location>
        <begin position="204"/>
        <end position="343"/>
    </location>
</feature>
<dbReference type="GO" id="GO:0005782">
    <property type="term" value="C:peroxisomal matrix"/>
    <property type="evidence" value="ECO:0007669"/>
    <property type="project" value="UniProtKB-SubCell"/>
</dbReference>
<dbReference type="CDD" id="cd03445">
    <property type="entry name" value="Thioesterase_II_repeat2"/>
    <property type="match status" value="1"/>
</dbReference>
<dbReference type="OrthoDB" id="68328at2759"/>
<evidence type="ECO:0000259" key="3">
    <source>
        <dbReference type="Pfam" id="PF13622"/>
    </source>
</evidence>
<dbReference type="InterPro" id="IPR049449">
    <property type="entry name" value="TesB_ACOT8-like_N"/>
</dbReference>
<evidence type="ECO:0000313" key="6">
    <source>
        <dbReference type="Proteomes" id="UP000790833"/>
    </source>
</evidence>
<dbReference type="PANTHER" id="PTHR11066:SF34">
    <property type="entry name" value="ACYL-COENZYME A THIOESTERASE 8"/>
    <property type="match status" value="1"/>
</dbReference>
<comment type="similarity">
    <text evidence="1">Belongs to the C/M/P thioester hydrolase family.</text>
</comment>
<accession>A0A9P7VCB8</accession>
<dbReference type="GO" id="GO:0006637">
    <property type="term" value="P:acyl-CoA metabolic process"/>
    <property type="evidence" value="ECO:0007669"/>
    <property type="project" value="InterPro"/>
</dbReference>
<evidence type="ECO:0000313" key="5">
    <source>
        <dbReference type="EMBL" id="KAG7195267.1"/>
    </source>
</evidence>
<dbReference type="InterPro" id="IPR049450">
    <property type="entry name" value="ACOT8-like_C"/>
</dbReference>
<comment type="caution">
    <text evidence="5">The sequence shown here is derived from an EMBL/GenBank/DDBJ whole genome shotgun (WGS) entry which is preliminary data.</text>
</comment>
<evidence type="ECO:0008006" key="7">
    <source>
        <dbReference type="Google" id="ProtNLM"/>
    </source>
</evidence>
<keyword evidence="2" id="KW-0378">Hydrolase</keyword>
<dbReference type="CDD" id="cd03444">
    <property type="entry name" value="Thioesterase_II_repeat1"/>
    <property type="match status" value="1"/>
</dbReference>
<evidence type="ECO:0000256" key="1">
    <source>
        <dbReference type="ARBA" id="ARBA00006538"/>
    </source>
</evidence>
<name>A0A9P7VCB8_9ASCO</name>
<dbReference type="SUPFAM" id="SSF54637">
    <property type="entry name" value="Thioesterase/thiol ester dehydrase-isomerase"/>
    <property type="match status" value="2"/>
</dbReference>
<dbReference type="AlphaFoldDB" id="A0A9P7VCB8"/>
<dbReference type="Gene3D" id="2.40.160.210">
    <property type="entry name" value="Acyl-CoA thioesterase, double hotdog domain"/>
    <property type="match status" value="1"/>
</dbReference>
<evidence type="ECO:0000256" key="2">
    <source>
        <dbReference type="ARBA" id="ARBA00022801"/>
    </source>
</evidence>
<dbReference type="RefSeq" id="XP_043050814.1">
    <property type="nucleotide sequence ID" value="XM_043194490.1"/>
</dbReference>
<dbReference type="GeneID" id="66117167"/>
<dbReference type="Pfam" id="PF13622">
    <property type="entry name" value="4HBT_3"/>
    <property type="match status" value="1"/>
</dbReference>
<proteinExistence type="inferred from homology"/>
<organism evidence="5 6">
    <name type="scientific">Scheffersomyces spartinae</name>
    <dbReference type="NCBI Taxonomy" id="45513"/>
    <lineage>
        <taxon>Eukaryota</taxon>
        <taxon>Fungi</taxon>
        <taxon>Dikarya</taxon>
        <taxon>Ascomycota</taxon>
        <taxon>Saccharomycotina</taxon>
        <taxon>Pichiomycetes</taxon>
        <taxon>Debaryomycetaceae</taxon>
        <taxon>Scheffersomyces</taxon>
    </lineage>
</organism>
<protein>
    <recommendedName>
        <fullName evidence="7">Acyl-CoA thioesterase II</fullName>
    </recommendedName>
</protein>
<dbReference type="InterPro" id="IPR029069">
    <property type="entry name" value="HotDog_dom_sf"/>
</dbReference>
<feature type="domain" description="Acyl-CoA thioesterase-like N-terminal HotDog" evidence="3">
    <location>
        <begin position="53"/>
        <end position="105"/>
    </location>
</feature>
<dbReference type="GO" id="GO:0047617">
    <property type="term" value="F:fatty acyl-CoA hydrolase activity"/>
    <property type="evidence" value="ECO:0007669"/>
    <property type="project" value="InterPro"/>
</dbReference>
<sequence>MSKDNASFKKKVDVISKNNPVPDFDFEETFRLIKVDDEHYIGAHPLKLPINGARGVYGGHIVAQSLYAAMESSDKTLYRPYAFHSYFLRPGNHKHPMEFKVLKLDDTSDPDIIYRDIMVSQNGKTKLSCRVSLIKKNCSFKPPKEQEKEDKEIGIKETESPFSNEKIDLDFYKVNHTTFISNAYLDEFLDYTKCPEELQLDPSERSITVYSKIKQDTPIKDPNINFLGLADLSDSAFLTTLARVLHVPWNLTEGTEEPDQNKSALEQLLTQLFNVLHIFHYNAMSMDHHIYFHADCDQLDVFSSWHKFKYHYKRLSNNRALVQGGFFDNKGNCMATVIQEGLVYMVPEMALRL</sequence>
<dbReference type="Proteomes" id="UP000790833">
    <property type="component" value="Unassembled WGS sequence"/>
</dbReference>
<evidence type="ECO:0000259" key="4">
    <source>
        <dbReference type="Pfam" id="PF20789"/>
    </source>
</evidence>
<gene>
    <name evidence="5" type="ORF">KQ657_003793</name>
</gene>
<dbReference type="Pfam" id="PF20789">
    <property type="entry name" value="4HBT_3C"/>
    <property type="match status" value="1"/>
</dbReference>
<reference evidence="5" key="1">
    <citation type="submission" date="2021-03" db="EMBL/GenBank/DDBJ databases">
        <authorList>
            <person name="Palmer J.M."/>
        </authorList>
    </citation>
    <scope>NUCLEOTIDE SEQUENCE</scope>
    <source>
        <strain evidence="5">ARV_011</strain>
    </source>
</reference>
<dbReference type="GO" id="GO:0009062">
    <property type="term" value="P:fatty acid catabolic process"/>
    <property type="evidence" value="ECO:0007669"/>
    <property type="project" value="TreeGrafter"/>
</dbReference>
<dbReference type="EMBL" id="JAHMUF010000004">
    <property type="protein sequence ID" value="KAG7195267.1"/>
    <property type="molecule type" value="Genomic_DNA"/>
</dbReference>
<dbReference type="InterPro" id="IPR042171">
    <property type="entry name" value="Acyl-CoA_hotdog"/>
</dbReference>
<keyword evidence="6" id="KW-1185">Reference proteome</keyword>
<dbReference type="PANTHER" id="PTHR11066">
    <property type="entry name" value="ACYL-COA THIOESTERASE"/>
    <property type="match status" value="1"/>
</dbReference>